<protein>
    <submittedName>
        <fullName evidence="1">Uncharacterized protein</fullName>
    </submittedName>
</protein>
<feature type="non-terminal residue" evidence="1">
    <location>
        <position position="52"/>
    </location>
</feature>
<reference evidence="1" key="1">
    <citation type="journal article" date="2019" name="bioRxiv">
        <title>The Genome of the Zebra Mussel, Dreissena polymorpha: A Resource for Invasive Species Research.</title>
        <authorList>
            <person name="McCartney M.A."/>
            <person name="Auch B."/>
            <person name="Kono T."/>
            <person name="Mallez S."/>
            <person name="Zhang Y."/>
            <person name="Obille A."/>
            <person name="Becker A."/>
            <person name="Abrahante J.E."/>
            <person name="Garbe J."/>
            <person name="Badalamenti J.P."/>
            <person name="Herman A."/>
            <person name="Mangelson H."/>
            <person name="Liachko I."/>
            <person name="Sullivan S."/>
            <person name="Sone E.D."/>
            <person name="Koren S."/>
            <person name="Silverstein K.A.T."/>
            <person name="Beckman K.B."/>
            <person name="Gohl D.M."/>
        </authorList>
    </citation>
    <scope>NUCLEOTIDE SEQUENCE</scope>
    <source>
        <strain evidence="1">Duluth1</strain>
        <tissue evidence="1">Whole animal</tissue>
    </source>
</reference>
<proteinExistence type="predicted"/>
<evidence type="ECO:0000313" key="2">
    <source>
        <dbReference type="Proteomes" id="UP000828390"/>
    </source>
</evidence>
<accession>A0A9D4HWX4</accession>
<dbReference type="Proteomes" id="UP000828390">
    <property type="component" value="Unassembled WGS sequence"/>
</dbReference>
<name>A0A9D4HWX4_DREPO</name>
<dbReference type="EMBL" id="JAIWYP010000011">
    <property type="protein sequence ID" value="KAH3735728.1"/>
    <property type="molecule type" value="Genomic_DNA"/>
</dbReference>
<comment type="caution">
    <text evidence="1">The sequence shown here is derived from an EMBL/GenBank/DDBJ whole genome shotgun (WGS) entry which is preliminary data.</text>
</comment>
<evidence type="ECO:0000313" key="1">
    <source>
        <dbReference type="EMBL" id="KAH3735728.1"/>
    </source>
</evidence>
<reference evidence="1" key="2">
    <citation type="submission" date="2020-11" db="EMBL/GenBank/DDBJ databases">
        <authorList>
            <person name="McCartney M.A."/>
            <person name="Auch B."/>
            <person name="Kono T."/>
            <person name="Mallez S."/>
            <person name="Becker A."/>
            <person name="Gohl D.M."/>
            <person name="Silverstein K.A.T."/>
            <person name="Koren S."/>
            <person name="Bechman K.B."/>
            <person name="Herman A."/>
            <person name="Abrahante J.E."/>
            <person name="Garbe J."/>
        </authorList>
    </citation>
    <scope>NUCLEOTIDE SEQUENCE</scope>
    <source>
        <strain evidence="1">Duluth1</strain>
        <tissue evidence="1">Whole animal</tissue>
    </source>
</reference>
<sequence>MFKYKFIMVCTYQFYGTIDLMNDSKPIPLTECHATSWELEVCKTIPDIVCPT</sequence>
<dbReference type="AlphaFoldDB" id="A0A9D4HWX4"/>
<gene>
    <name evidence="1" type="ORF">DPMN_042263</name>
</gene>
<keyword evidence="2" id="KW-1185">Reference proteome</keyword>
<organism evidence="1 2">
    <name type="scientific">Dreissena polymorpha</name>
    <name type="common">Zebra mussel</name>
    <name type="synonym">Mytilus polymorpha</name>
    <dbReference type="NCBI Taxonomy" id="45954"/>
    <lineage>
        <taxon>Eukaryota</taxon>
        <taxon>Metazoa</taxon>
        <taxon>Spiralia</taxon>
        <taxon>Lophotrochozoa</taxon>
        <taxon>Mollusca</taxon>
        <taxon>Bivalvia</taxon>
        <taxon>Autobranchia</taxon>
        <taxon>Heteroconchia</taxon>
        <taxon>Euheterodonta</taxon>
        <taxon>Imparidentia</taxon>
        <taxon>Neoheterodontei</taxon>
        <taxon>Myida</taxon>
        <taxon>Dreissenoidea</taxon>
        <taxon>Dreissenidae</taxon>
        <taxon>Dreissena</taxon>
    </lineage>
</organism>